<name>A0A9W7Y8R9_9FUNG</name>
<keyword evidence="3" id="KW-1185">Reference proteome</keyword>
<feature type="compositionally biased region" description="Low complexity" evidence="1">
    <location>
        <begin position="46"/>
        <end position="57"/>
    </location>
</feature>
<protein>
    <submittedName>
        <fullName evidence="2">Uncharacterized protein</fullName>
    </submittedName>
</protein>
<sequence>IRSVPVTMGRPTLAELQRVYRDLTTVRVAKYDLSCKSTAEQQAAAAVGAEAVEAGSESDGGDASDHTLEPEPRPDLIEFLYGVAQLMVDESQTDESIVSYLCDNLATFLDALGDAAMGLRWWGF</sequence>
<accession>A0A9W7Y8R9</accession>
<feature type="non-terminal residue" evidence="2">
    <location>
        <position position="124"/>
    </location>
</feature>
<reference evidence="2" key="1">
    <citation type="submission" date="2022-07" db="EMBL/GenBank/DDBJ databases">
        <title>Phylogenomic reconstructions and comparative analyses of Kickxellomycotina fungi.</title>
        <authorList>
            <person name="Reynolds N.K."/>
            <person name="Stajich J.E."/>
            <person name="Barry K."/>
            <person name="Grigoriev I.V."/>
            <person name="Crous P."/>
            <person name="Smith M.E."/>
        </authorList>
    </citation>
    <scope>NUCLEOTIDE SEQUENCE</scope>
    <source>
        <strain evidence="2">BCRC 34381</strain>
    </source>
</reference>
<evidence type="ECO:0000313" key="2">
    <source>
        <dbReference type="EMBL" id="KAJ1727010.1"/>
    </source>
</evidence>
<dbReference type="EMBL" id="JANBOI010001263">
    <property type="protein sequence ID" value="KAJ1727010.1"/>
    <property type="molecule type" value="Genomic_DNA"/>
</dbReference>
<evidence type="ECO:0000256" key="1">
    <source>
        <dbReference type="SAM" id="MobiDB-lite"/>
    </source>
</evidence>
<organism evidence="2 3">
    <name type="scientific">Coemansia biformis</name>
    <dbReference type="NCBI Taxonomy" id="1286918"/>
    <lineage>
        <taxon>Eukaryota</taxon>
        <taxon>Fungi</taxon>
        <taxon>Fungi incertae sedis</taxon>
        <taxon>Zoopagomycota</taxon>
        <taxon>Kickxellomycotina</taxon>
        <taxon>Kickxellomycetes</taxon>
        <taxon>Kickxellales</taxon>
        <taxon>Kickxellaceae</taxon>
        <taxon>Coemansia</taxon>
    </lineage>
</organism>
<dbReference type="OrthoDB" id="429841at2759"/>
<evidence type="ECO:0000313" key="3">
    <source>
        <dbReference type="Proteomes" id="UP001143981"/>
    </source>
</evidence>
<proteinExistence type="predicted"/>
<gene>
    <name evidence="2" type="ORF">LPJ61_004818</name>
</gene>
<comment type="caution">
    <text evidence="2">The sequence shown here is derived from an EMBL/GenBank/DDBJ whole genome shotgun (WGS) entry which is preliminary data.</text>
</comment>
<feature type="compositionally biased region" description="Basic and acidic residues" evidence="1">
    <location>
        <begin position="63"/>
        <end position="72"/>
    </location>
</feature>
<feature type="region of interest" description="Disordered" evidence="1">
    <location>
        <begin position="46"/>
        <end position="72"/>
    </location>
</feature>
<dbReference type="Proteomes" id="UP001143981">
    <property type="component" value="Unassembled WGS sequence"/>
</dbReference>
<dbReference type="AlphaFoldDB" id="A0A9W7Y8R9"/>